<keyword evidence="7" id="KW-1185">Reference proteome</keyword>
<evidence type="ECO:0000313" key="7">
    <source>
        <dbReference type="Proteomes" id="UP000703661"/>
    </source>
</evidence>
<evidence type="ECO:0000313" key="6">
    <source>
        <dbReference type="EMBL" id="KAG0020404.1"/>
    </source>
</evidence>
<name>A0A9P6N0B7_9FUNG</name>
<keyword evidence="2 3" id="KW-0175">Coiled coil</keyword>
<feature type="region of interest" description="Disordered" evidence="4">
    <location>
        <begin position="190"/>
        <end position="227"/>
    </location>
</feature>
<feature type="domain" description="CCDC43 PWI-like" evidence="5">
    <location>
        <begin position="1"/>
        <end position="73"/>
    </location>
</feature>
<proteinExistence type="inferred from homology"/>
<dbReference type="Proteomes" id="UP000703661">
    <property type="component" value="Unassembled WGS sequence"/>
</dbReference>
<comment type="caution">
    <text evidence="6">The sequence shown here is derived from an EMBL/GenBank/DDBJ whole genome shotgun (WGS) entry which is preliminary data.</text>
</comment>
<dbReference type="Pfam" id="PF26091">
    <property type="entry name" value="PWI_CCDC43"/>
    <property type="match status" value="1"/>
</dbReference>
<dbReference type="InterPro" id="IPR058771">
    <property type="entry name" value="PWI_CCDC43"/>
</dbReference>
<feature type="coiled-coil region" evidence="3">
    <location>
        <begin position="71"/>
        <end position="98"/>
    </location>
</feature>
<dbReference type="PANTHER" id="PTHR31684">
    <property type="entry name" value="COILED-COIL DOMAIN-CONTAINING PROTEIN 43"/>
    <property type="match status" value="1"/>
</dbReference>
<gene>
    <name evidence="6" type="ORF">BGZ80_004255</name>
</gene>
<comment type="similarity">
    <text evidence="1">Belongs to the CCDC43 family.</text>
</comment>
<accession>A0A9P6N0B7</accession>
<evidence type="ECO:0000256" key="4">
    <source>
        <dbReference type="SAM" id="MobiDB-lite"/>
    </source>
</evidence>
<dbReference type="InterPro" id="IPR037666">
    <property type="entry name" value="CCDC43"/>
</dbReference>
<dbReference type="AlphaFoldDB" id="A0A9P6N0B7"/>
<organism evidence="6 7">
    <name type="scientific">Entomortierella chlamydospora</name>
    <dbReference type="NCBI Taxonomy" id="101097"/>
    <lineage>
        <taxon>Eukaryota</taxon>
        <taxon>Fungi</taxon>
        <taxon>Fungi incertae sedis</taxon>
        <taxon>Mucoromycota</taxon>
        <taxon>Mortierellomycotina</taxon>
        <taxon>Mortierellomycetes</taxon>
        <taxon>Mortierellales</taxon>
        <taxon>Mortierellaceae</taxon>
        <taxon>Entomortierella</taxon>
    </lineage>
</organism>
<reference evidence="6" key="1">
    <citation type="journal article" date="2020" name="Fungal Divers.">
        <title>Resolving the Mortierellaceae phylogeny through synthesis of multi-gene phylogenetics and phylogenomics.</title>
        <authorList>
            <person name="Vandepol N."/>
            <person name="Liber J."/>
            <person name="Desiro A."/>
            <person name="Na H."/>
            <person name="Kennedy M."/>
            <person name="Barry K."/>
            <person name="Grigoriev I.V."/>
            <person name="Miller A.N."/>
            <person name="O'Donnell K."/>
            <person name="Stajich J.E."/>
            <person name="Bonito G."/>
        </authorList>
    </citation>
    <scope>NUCLEOTIDE SEQUENCE</scope>
    <source>
        <strain evidence="6">NRRL 2769</strain>
    </source>
</reference>
<evidence type="ECO:0000259" key="5">
    <source>
        <dbReference type="Pfam" id="PF26091"/>
    </source>
</evidence>
<evidence type="ECO:0000256" key="3">
    <source>
        <dbReference type="SAM" id="Coils"/>
    </source>
</evidence>
<dbReference type="PANTHER" id="PTHR31684:SF2">
    <property type="entry name" value="COILED-COIL DOMAIN-CONTAINING PROTEIN 43"/>
    <property type="match status" value="1"/>
</dbReference>
<protein>
    <recommendedName>
        <fullName evidence="5">CCDC43 PWI-like domain-containing protein</fullName>
    </recommendedName>
</protein>
<dbReference type="EMBL" id="JAAAID010000219">
    <property type="protein sequence ID" value="KAG0020404.1"/>
    <property type="molecule type" value="Genomic_DNA"/>
</dbReference>
<sequence length="450" mass="50326">MEESNEIETFIAERLATISLEDEAITEYFARIVEEESMEEPEKREAITELLADVTEEPTTTVIDDVFIFWNGKKQEEAKKAEEEKGKAIEAAKEKERAALRAMFDDPNNDNGILSMSSRHVVKNMTKEERKKREALLAQYAYDLDEMVEGDDGEMEIIYKDRSNKSSSVSSSDPLLLANNNANIVKQKEAQRRAEMKKASENEKERNRLALEKQRLAQEKEKRRTQKNEKRRIYLRIRLIICFDQRKSNTDPVLEACPSNQGALMDNGRFVGAQSDLQDYIPSAERELSVETFRYSSESLNNLIRACGRSLTTLDISNSGRSVPAIVASEVSIPEIISGDQQFILEECPNLVAVAARGRALLMKDMAPLGAVGARTHAAPNLEIITKDQAKAMGMLKGWVLTEKGPDLVKQEVRVAGGNDNMFLGLSPSLGHDCWGILTSASPVYPAAFS</sequence>
<evidence type="ECO:0000256" key="2">
    <source>
        <dbReference type="ARBA" id="ARBA00023054"/>
    </source>
</evidence>
<evidence type="ECO:0000256" key="1">
    <source>
        <dbReference type="ARBA" id="ARBA00005305"/>
    </source>
</evidence>